<comment type="caution">
    <text evidence="8">The sequence shown here is derived from an EMBL/GenBank/DDBJ whole genome shotgun (WGS) entry which is preliminary data.</text>
</comment>
<dbReference type="PANTHER" id="PTHR46091:SF3">
    <property type="entry name" value="AMINE OXIDASE DOMAIN-CONTAINING PROTEIN"/>
    <property type="match status" value="1"/>
</dbReference>
<dbReference type="Gene3D" id="3.50.50.60">
    <property type="entry name" value="FAD/NAD(P)-binding domain"/>
    <property type="match status" value="2"/>
</dbReference>
<keyword evidence="5" id="KW-0521">NADP</keyword>
<evidence type="ECO:0000256" key="3">
    <source>
        <dbReference type="ARBA" id="ARBA00022729"/>
    </source>
</evidence>
<keyword evidence="7" id="KW-1133">Transmembrane helix</keyword>
<evidence type="ECO:0000256" key="7">
    <source>
        <dbReference type="SAM" id="Phobius"/>
    </source>
</evidence>
<evidence type="ECO:0000313" key="8">
    <source>
        <dbReference type="EMBL" id="CAE8688695.1"/>
    </source>
</evidence>
<dbReference type="InterPro" id="IPR036188">
    <property type="entry name" value="FAD/NAD-bd_sf"/>
</dbReference>
<protein>
    <recommendedName>
        <fullName evidence="10">Amine oxidase domain-containing protein</fullName>
    </recommendedName>
</protein>
<keyword evidence="6" id="KW-0520">NAD</keyword>
<evidence type="ECO:0008006" key="10">
    <source>
        <dbReference type="Google" id="ProtNLM"/>
    </source>
</evidence>
<dbReference type="Pfam" id="PF13450">
    <property type="entry name" value="NAD_binding_8"/>
    <property type="match status" value="1"/>
</dbReference>
<evidence type="ECO:0000256" key="2">
    <source>
        <dbReference type="ARBA" id="ARBA00022630"/>
    </source>
</evidence>
<dbReference type="InterPro" id="IPR052206">
    <property type="entry name" value="Retinol_saturase"/>
</dbReference>
<dbReference type="EMBL" id="CAJNNW010026946">
    <property type="protein sequence ID" value="CAE8688695.1"/>
    <property type="molecule type" value="Genomic_DNA"/>
</dbReference>
<sequence length="650" mass="70283">MTSNASRLGELSRAIPVAKVAVVSAISVGVVALSVSLRRWLWRVRRSAAKRGAPTASVVGGDPLRMGFSEKKLPPEIDHIIVGSGLSGLYLGCLLARVGRRVLVLEQHYVAGGCTHTFKDKGFEFDTGVHYVGGATPFTAFMDFAAGRQGAFKMQRQGEEDGSQVYNEVHFGPGNMHRFRPGNQTFVKDLVAKYPQEECAIKHFMKSAAFAGPSMMILMVKQFLPQWAWHPLLRLPTPLRWIADRYIRRTLSVAMDDSGLQNAFLRATLAAEFGDHGLVPDKAPFMIHAGILTHYTEEGGFSAVGGSDAYASTLVPPILEAGGAVLVRAPVRRIVVQGGRAIGVELEGKNGLIVRARCSVISSAGVEVTYRKLLDQELVEKIGGPPQSLLATERRGIAHHIYGFVGFEGSARELKLPTYNIWSFPPAPGASGTSSDSGSDLAASWKQLYGAGPDELPAFLASDEAAREAQLPAFISFPSAKDASYDTRCPGKSCAVVLTDSNASYFGEPGPTSKRGEQYETIKKRYRYAILNALDRHFPGLASKASYVDVGTPHSNLHYLGRAGSYGLDQDASRFLDPSIRVAVPKVRGLFLTGQDVMICGVFPQVLAAWLTFAKVMGVTSPDLWLSLADFVLAVGRRCSFDKTYAPANP</sequence>
<reference evidence="8" key="1">
    <citation type="submission" date="2021-02" db="EMBL/GenBank/DDBJ databases">
        <authorList>
            <person name="Dougan E. K."/>
            <person name="Rhodes N."/>
            <person name="Thang M."/>
            <person name="Chan C."/>
        </authorList>
    </citation>
    <scope>NUCLEOTIDE SEQUENCE</scope>
</reference>
<evidence type="ECO:0000256" key="1">
    <source>
        <dbReference type="ARBA" id="ARBA00005855"/>
    </source>
</evidence>
<comment type="similarity">
    <text evidence="1">Belongs to the carotenoid/retinoid oxidoreductase family. CrtISO subfamily.</text>
</comment>
<evidence type="ECO:0000313" key="9">
    <source>
        <dbReference type="Proteomes" id="UP000626109"/>
    </source>
</evidence>
<organism evidence="8 9">
    <name type="scientific">Polarella glacialis</name>
    <name type="common">Dinoflagellate</name>
    <dbReference type="NCBI Taxonomy" id="89957"/>
    <lineage>
        <taxon>Eukaryota</taxon>
        <taxon>Sar</taxon>
        <taxon>Alveolata</taxon>
        <taxon>Dinophyceae</taxon>
        <taxon>Suessiales</taxon>
        <taxon>Suessiaceae</taxon>
        <taxon>Polarella</taxon>
    </lineage>
</organism>
<feature type="transmembrane region" description="Helical" evidence="7">
    <location>
        <begin position="20"/>
        <end position="41"/>
    </location>
</feature>
<name>A0A813JZQ1_POLGL</name>
<evidence type="ECO:0000256" key="4">
    <source>
        <dbReference type="ARBA" id="ARBA00022827"/>
    </source>
</evidence>
<dbReference type="AlphaFoldDB" id="A0A813JZQ1"/>
<gene>
    <name evidence="8" type="ORF">PGLA2088_LOCUS26063</name>
</gene>
<keyword evidence="7" id="KW-0472">Membrane</keyword>
<proteinExistence type="inferred from homology"/>
<dbReference type="PANTHER" id="PTHR46091">
    <property type="entry name" value="BLR7054 PROTEIN"/>
    <property type="match status" value="1"/>
</dbReference>
<keyword evidence="3" id="KW-0732">Signal</keyword>
<evidence type="ECO:0000256" key="6">
    <source>
        <dbReference type="ARBA" id="ARBA00023027"/>
    </source>
</evidence>
<keyword evidence="7" id="KW-0812">Transmembrane</keyword>
<dbReference type="Proteomes" id="UP000626109">
    <property type="component" value="Unassembled WGS sequence"/>
</dbReference>
<keyword evidence="4" id="KW-0274">FAD</keyword>
<keyword evidence="2" id="KW-0285">Flavoprotein</keyword>
<dbReference type="SUPFAM" id="SSF51905">
    <property type="entry name" value="FAD/NAD(P)-binding domain"/>
    <property type="match status" value="1"/>
</dbReference>
<evidence type="ECO:0000256" key="5">
    <source>
        <dbReference type="ARBA" id="ARBA00022857"/>
    </source>
</evidence>
<accession>A0A813JZQ1</accession>